<comment type="caution">
    <text evidence="1">The sequence shown here is derived from an EMBL/GenBank/DDBJ whole genome shotgun (WGS) entry which is preliminary data.</text>
</comment>
<reference evidence="1" key="2">
    <citation type="journal article" date="2022" name="New Phytol.">
        <title>Evolutionary transition to the ectomycorrhizal habit in the genomes of a hyperdiverse lineage of mushroom-forming fungi.</title>
        <authorList>
            <person name="Looney B."/>
            <person name="Miyauchi S."/>
            <person name="Morin E."/>
            <person name="Drula E."/>
            <person name="Courty P.E."/>
            <person name="Kohler A."/>
            <person name="Kuo A."/>
            <person name="LaButti K."/>
            <person name="Pangilinan J."/>
            <person name="Lipzen A."/>
            <person name="Riley R."/>
            <person name="Andreopoulos W."/>
            <person name="He G."/>
            <person name="Johnson J."/>
            <person name="Nolan M."/>
            <person name="Tritt A."/>
            <person name="Barry K.W."/>
            <person name="Grigoriev I.V."/>
            <person name="Nagy L.G."/>
            <person name="Hibbett D."/>
            <person name="Henrissat B."/>
            <person name="Matheny P.B."/>
            <person name="Labbe J."/>
            <person name="Martin F.M."/>
        </authorList>
    </citation>
    <scope>NUCLEOTIDE SEQUENCE</scope>
    <source>
        <strain evidence="1">HHB10654</strain>
    </source>
</reference>
<gene>
    <name evidence="1" type="ORF">BV25DRAFT_1839864</name>
</gene>
<organism evidence="1 2">
    <name type="scientific">Artomyces pyxidatus</name>
    <dbReference type="NCBI Taxonomy" id="48021"/>
    <lineage>
        <taxon>Eukaryota</taxon>
        <taxon>Fungi</taxon>
        <taxon>Dikarya</taxon>
        <taxon>Basidiomycota</taxon>
        <taxon>Agaricomycotina</taxon>
        <taxon>Agaricomycetes</taxon>
        <taxon>Russulales</taxon>
        <taxon>Auriscalpiaceae</taxon>
        <taxon>Artomyces</taxon>
    </lineage>
</organism>
<name>A0ACB8SVA4_9AGAM</name>
<evidence type="ECO:0000313" key="2">
    <source>
        <dbReference type="Proteomes" id="UP000814140"/>
    </source>
</evidence>
<evidence type="ECO:0000313" key="1">
    <source>
        <dbReference type="EMBL" id="KAI0060102.1"/>
    </source>
</evidence>
<proteinExistence type="predicted"/>
<protein>
    <submittedName>
        <fullName evidence="1">Uncharacterized protein</fullName>
    </submittedName>
</protein>
<sequence>MSADPPREDIELRSPRKQPKKPAHLSGDSQASEGSSTSDGHIEDVNEPYGLRELERGWQFLQPFIHENGYVLRPRYWPGWKGSWVGNDLNPLACEDSIVVVILKIHTPLNGPDNEEIEILRYLSSSELASDPRNHCVPLLDVLEVEGHSPVLRGVRIAVLPLFRDWYEPRFNMVVEALSFIKQMLEGLDFMHAHDVAHRNIISRNILMDASALYPQGFHGAFNMNTSHRVSEAGLLHHTRLEVPVKYYFIDFGTSVRFPNAPERRLVSQKHGSGTDFVLPELRENGQALYDPFKADVYALGRLLDHFFYKGHTGVEFLRPLFLSMLHDRPDQRPSAAECVEHYTHIVKGLSRRQMRAKLGFRVPVSWAERVDNFFGYWKLWWIAVAKGRTQLFDEV</sequence>
<dbReference type="Proteomes" id="UP000814140">
    <property type="component" value="Unassembled WGS sequence"/>
</dbReference>
<reference evidence="1" key="1">
    <citation type="submission" date="2021-03" db="EMBL/GenBank/DDBJ databases">
        <authorList>
            <consortium name="DOE Joint Genome Institute"/>
            <person name="Ahrendt S."/>
            <person name="Looney B.P."/>
            <person name="Miyauchi S."/>
            <person name="Morin E."/>
            <person name="Drula E."/>
            <person name="Courty P.E."/>
            <person name="Chicoki N."/>
            <person name="Fauchery L."/>
            <person name="Kohler A."/>
            <person name="Kuo A."/>
            <person name="Labutti K."/>
            <person name="Pangilinan J."/>
            <person name="Lipzen A."/>
            <person name="Riley R."/>
            <person name="Andreopoulos W."/>
            <person name="He G."/>
            <person name="Johnson J."/>
            <person name="Barry K.W."/>
            <person name="Grigoriev I.V."/>
            <person name="Nagy L."/>
            <person name="Hibbett D."/>
            <person name="Henrissat B."/>
            <person name="Matheny P.B."/>
            <person name="Labbe J."/>
            <person name="Martin F."/>
        </authorList>
    </citation>
    <scope>NUCLEOTIDE SEQUENCE</scope>
    <source>
        <strain evidence="1">HHB10654</strain>
    </source>
</reference>
<keyword evidence="2" id="KW-1185">Reference proteome</keyword>
<dbReference type="EMBL" id="MU277221">
    <property type="protein sequence ID" value="KAI0060102.1"/>
    <property type="molecule type" value="Genomic_DNA"/>
</dbReference>
<accession>A0ACB8SVA4</accession>